<feature type="compositionally biased region" description="Polar residues" evidence="1">
    <location>
        <begin position="17"/>
        <end position="29"/>
    </location>
</feature>
<evidence type="ECO:0000256" key="1">
    <source>
        <dbReference type="SAM" id="MobiDB-lite"/>
    </source>
</evidence>
<organism evidence="2">
    <name type="scientific">marine metagenome</name>
    <dbReference type="NCBI Taxonomy" id="408172"/>
    <lineage>
        <taxon>unclassified sequences</taxon>
        <taxon>metagenomes</taxon>
        <taxon>ecological metagenomes</taxon>
    </lineage>
</organism>
<accession>A0A382JDQ1</accession>
<sequence length="29" mass="3266">MVEIGIRSRMNPETLFGSGTDNLSENPWN</sequence>
<evidence type="ECO:0000313" key="3">
    <source>
        <dbReference type="EMBL" id="SVC08863.1"/>
    </source>
</evidence>
<dbReference type="AlphaFoldDB" id="A0A382JDQ1"/>
<proteinExistence type="predicted"/>
<protein>
    <submittedName>
        <fullName evidence="2">Uncharacterized protein</fullName>
    </submittedName>
</protein>
<gene>
    <name evidence="2" type="ORF">METZ01_LOCUS261715</name>
    <name evidence="3" type="ORF">METZ01_LOCUS261717</name>
</gene>
<reference evidence="2" key="1">
    <citation type="submission" date="2018-05" db="EMBL/GenBank/DDBJ databases">
        <authorList>
            <person name="Lanie J.A."/>
            <person name="Ng W.-L."/>
            <person name="Kazmierczak K.M."/>
            <person name="Andrzejewski T.M."/>
            <person name="Davidsen T.M."/>
            <person name="Wayne K.J."/>
            <person name="Tettelin H."/>
            <person name="Glass J.I."/>
            <person name="Rusch D."/>
            <person name="Podicherti R."/>
            <person name="Tsui H.-C.T."/>
            <person name="Winkler M.E."/>
        </authorList>
    </citation>
    <scope>NUCLEOTIDE SEQUENCE</scope>
</reference>
<evidence type="ECO:0000313" key="2">
    <source>
        <dbReference type="EMBL" id="SVC08861.1"/>
    </source>
</evidence>
<name>A0A382JDQ1_9ZZZZ</name>
<feature type="region of interest" description="Disordered" evidence="1">
    <location>
        <begin position="1"/>
        <end position="29"/>
    </location>
</feature>
<dbReference type="EMBL" id="UINC01072893">
    <property type="protein sequence ID" value="SVC08861.1"/>
    <property type="molecule type" value="Genomic_DNA"/>
</dbReference>
<dbReference type="EMBL" id="UINC01072893">
    <property type="protein sequence ID" value="SVC08863.1"/>
    <property type="molecule type" value="Genomic_DNA"/>
</dbReference>